<reference evidence="1" key="1">
    <citation type="submission" date="2016-12" db="EMBL/GenBank/DDBJ databases">
        <authorList>
            <person name="Moulin L."/>
        </authorList>
    </citation>
    <scope>NUCLEOTIDE SEQUENCE [LARGE SCALE GENOMIC DNA]</scope>
    <source>
        <strain evidence="1">STM 7183</strain>
    </source>
</reference>
<keyword evidence="2" id="KW-1185">Reference proteome</keyword>
<gene>
    <name evidence="1" type="ORF">BN2476_960106</name>
</gene>
<sequence>MLASMCSRKAAFGAMVGPKFCDVSERREEFLRLGEAKPWRPGGVQISRARVGPSFAREDRMGRG</sequence>
<organism evidence="1 2">
    <name type="scientific">Paraburkholderia piptadeniae</name>
    <dbReference type="NCBI Taxonomy" id="1701573"/>
    <lineage>
        <taxon>Bacteria</taxon>
        <taxon>Pseudomonadati</taxon>
        <taxon>Pseudomonadota</taxon>
        <taxon>Betaproteobacteria</taxon>
        <taxon>Burkholderiales</taxon>
        <taxon>Burkholderiaceae</taxon>
        <taxon>Paraburkholderia</taxon>
    </lineage>
</organism>
<name>A0A1N7SU76_9BURK</name>
<dbReference type="Proteomes" id="UP000195569">
    <property type="component" value="Unassembled WGS sequence"/>
</dbReference>
<dbReference type="AlphaFoldDB" id="A0A1N7SU76"/>
<accession>A0A1N7SU76</accession>
<dbReference type="EMBL" id="CYGY02000096">
    <property type="protein sequence ID" value="SIT50955.1"/>
    <property type="molecule type" value="Genomic_DNA"/>
</dbReference>
<proteinExistence type="predicted"/>
<comment type="caution">
    <text evidence="1">The sequence shown here is derived from an EMBL/GenBank/DDBJ whole genome shotgun (WGS) entry which is preliminary data.</text>
</comment>
<evidence type="ECO:0000313" key="1">
    <source>
        <dbReference type="EMBL" id="SIT50955.1"/>
    </source>
</evidence>
<evidence type="ECO:0000313" key="2">
    <source>
        <dbReference type="Proteomes" id="UP000195569"/>
    </source>
</evidence>
<protein>
    <submittedName>
        <fullName evidence="1">Uncharacterized protein</fullName>
    </submittedName>
</protein>